<organism evidence="7 8">
    <name type="scientific">Laribacter hongkongensis</name>
    <dbReference type="NCBI Taxonomy" id="168471"/>
    <lineage>
        <taxon>Bacteria</taxon>
        <taxon>Pseudomonadati</taxon>
        <taxon>Pseudomonadota</taxon>
        <taxon>Betaproteobacteria</taxon>
        <taxon>Neisseriales</taxon>
        <taxon>Aquaspirillaceae</taxon>
        <taxon>Laribacter</taxon>
    </lineage>
</organism>
<dbReference type="AlphaFoldDB" id="A0ABD4SR32"/>
<evidence type="ECO:0000313" key="8">
    <source>
        <dbReference type="Proteomes" id="UP001200247"/>
    </source>
</evidence>
<feature type="domain" description="JmjC" evidence="6">
    <location>
        <begin position="136"/>
        <end position="262"/>
    </location>
</feature>
<dbReference type="PANTHER" id="PTHR13096">
    <property type="entry name" value="MINA53 MYC INDUCED NUCLEAR ANTIGEN"/>
    <property type="match status" value="1"/>
</dbReference>
<accession>A0ABD4SR32</accession>
<dbReference type="InterPro" id="IPR046799">
    <property type="entry name" value="ROXA-like_wH"/>
</dbReference>
<dbReference type="RefSeq" id="WP_239894078.1">
    <property type="nucleotide sequence ID" value="NZ_JAJAXM010000016.1"/>
</dbReference>
<evidence type="ECO:0000259" key="6">
    <source>
        <dbReference type="PROSITE" id="PS51184"/>
    </source>
</evidence>
<evidence type="ECO:0000256" key="4">
    <source>
        <dbReference type="ARBA" id="ARBA00023002"/>
    </source>
</evidence>
<evidence type="ECO:0000256" key="3">
    <source>
        <dbReference type="ARBA" id="ARBA00022964"/>
    </source>
</evidence>
<dbReference type="Gene3D" id="3.40.366.30">
    <property type="entry name" value="50S ribosomal protein L16 arginine hydroxylase, Chain A, Domain 2"/>
    <property type="match status" value="1"/>
</dbReference>
<dbReference type="Pfam" id="PF20514">
    <property type="entry name" value="WHD_ROXA"/>
    <property type="match status" value="1"/>
</dbReference>
<dbReference type="GO" id="GO:0046872">
    <property type="term" value="F:metal ion binding"/>
    <property type="evidence" value="ECO:0007669"/>
    <property type="project" value="UniProtKB-KW"/>
</dbReference>
<evidence type="ECO:0000256" key="2">
    <source>
        <dbReference type="ARBA" id="ARBA00022723"/>
    </source>
</evidence>
<sequence>MGLSSWKSHKARQATPCRVAPDCKPECPLLPGKTPDMMDKPLALLGGLTAREFLRDYWHKQPLLIRGALRDVGTPADFEVLAELARRDDVESRLIENRAGGRWHVEHGPFQPARLARLPETDWTLLVQSVNHHLPHVSDILWRFNFLPYARLDDLMISYAPPGGTVGPHFDSYDVFLLQVGGKKRWQVGSPDNDQLEDGAPIKVLSSFDALQSWELEQGDMLYLPPKFSHYGVALEPGMTYSIGFRAPTTQELAEQFLTYLQDTLCLDGRYADPDLEPPRHPAEISESMVDQVQDMLKAIRWDRDGVGEFLGCYLTEPKNHVFFDPPEDPLDEDEFAKVILRDGLVLDLKSQMLFRNSLCFVNGEIHAGMDGDLPVWRELANQRRLAGQAISDGMTETLYAGYLSGWWWPANPIVD</sequence>
<evidence type="ECO:0000256" key="1">
    <source>
        <dbReference type="ARBA" id="ARBA00001954"/>
    </source>
</evidence>
<dbReference type="GO" id="GO:0051213">
    <property type="term" value="F:dioxygenase activity"/>
    <property type="evidence" value="ECO:0007669"/>
    <property type="project" value="UniProtKB-KW"/>
</dbReference>
<dbReference type="Proteomes" id="UP001200247">
    <property type="component" value="Unassembled WGS sequence"/>
</dbReference>
<dbReference type="PROSITE" id="PS51184">
    <property type="entry name" value="JMJC"/>
    <property type="match status" value="1"/>
</dbReference>
<proteinExistence type="predicted"/>
<dbReference type="InterPro" id="IPR003347">
    <property type="entry name" value="JmjC_dom"/>
</dbReference>
<comment type="caution">
    <text evidence="7">The sequence shown here is derived from an EMBL/GenBank/DDBJ whole genome shotgun (WGS) entry which is preliminary data.</text>
</comment>
<dbReference type="Pfam" id="PF08007">
    <property type="entry name" value="JmjC_2"/>
    <property type="match status" value="1"/>
</dbReference>
<keyword evidence="4" id="KW-0560">Oxidoreductase</keyword>
<keyword evidence="5" id="KW-0408">Iron</keyword>
<reference evidence="7 8" key="1">
    <citation type="submission" date="2021-10" db="EMBL/GenBank/DDBJ databases">
        <title>Whole-genome sequencing analysis of Laribacter hongkongensis: virulence gene profiles, carbohydrate-active enzyme prediction, and antimicrobial resistance characterization.</title>
        <authorList>
            <person name="Yuan P."/>
            <person name="Zhan Y."/>
            <person name="Chen D."/>
        </authorList>
    </citation>
    <scope>NUCLEOTIDE SEQUENCE [LARGE SCALE GENOMIC DNA]</scope>
    <source>
        <strain evidence="7 8">W67</strain>
    </source>
</reference>
<dbReference type="SMART" id="SM00558">
    <property type="entry name" value="JmjC"/>
    <property type="match status" value="1"/>
</dbReference>
<dbReference type="InterPro" id="IPR039994">
    <property type="entry name" value="NO66-like"/>
</dbReference>
<evidence type="ECO:0000313" key="7">
    <source>
        <dbReference type="EMBL" id="MCG9026215.1"/>
    </source>
</evidence>
<keyword evidence="2" id="KW-0479">Metal-binding</keyword>
<keyword evidence="3" id="KW-0223">Dioxygenase</keyword>
<protein>
    <submittedName>
        <fullName evidence="7">Cupin domain-containing protein</fullName>
    </submittedName>
</protein>
<name>A0ABD4SR32_9NEIS</name>
<dbReference type="EMBL" id="JAJAXM010000016">
    <property type="protein sequence ID" value="MCG9026215.1"/>
    <property type="molecule type" value="Genomic_DNA"/>
</dbReference>
<comment type="cofactor">
    <cofactor evidence="1">
        <name>Fe(2+)</name>
        <dbReference type="ChEBI" id="CHEBI:29033"/>
    </cofactor>
</comment>
<dbReference type="PANTHER" id="PTHR13096:SF8">
    <property type="entry name" value="RIBOSOMAL OXYGENASE 1"/>
    <property type="match status" value="1"/>
</dbReference>
<gene>
    <name evidence="7" type="ORF">LH440_09925</name>
</gene>
<dbReference type="SUPFAM" id="SSF51197">
    <property type="entry name" value="Clavaminate synthase-like"/>
    <property type="match status" value="1"/>
</dbReference>
<dbReference type="Gene3D" id="2.60.120.650">
    <property type="entry name" value="Cupin"/>
    <property type="match status" value="1"/>
</dbReference>
<evidence type="ECO:0000256" key="5">
    <source>
        <dbReference type="ARBA" id="ARBA00023004"/>
    </source>
</evidence>